<proteinExistence type="predicted"/>
<sequence length="336" mass="38828">MVTYRLSFITGLITNDWLSCNFESNHSCEWIDDANNWLANWRPTSYASKGDYSVKEKHQLVLCTQFNSRTKSRLRNHHGQFPGSQKINSVVRIISPPITSLDSVKCLSFMYRFENSPHFSSSSSSALNLLRRSEGNHITLLYVLCFIADFQVKPMHICTFDGSLCGWMNDMNIWKHQWKLVTNKQSISSNEQLSTTNAKLNLDKLICYGESDYHKGYCSWIVDPNDWDRFKWRMDKLPSMNNNQVVSQQAMCLHRSASLKTPETLTSRLWSPSIGILDESSSENDVDTSMNLTVDLQPRCVSFSFRFFYPHIVAFSPLSEEVRRVPYLSVLKRQRG</sequence>
<keyword evidence="3" id="KW-1185">Reference proteome</keyword>
<evidence type="ECO:0000259" key="1">
    <source>
        <dbReference type="PROSITE" id="PS50060"/>
    </source>
</evidence>
<accession>A0A430QNR0</accession>
<dbReference type="GO" id="GO:0016020">
    <property type="term" value="C:membrane"/>
    <property type="evidence" value="ECO:0007669"/>
    <property type="project" value="InterPro"/>
</dbReference>
<dbReference type="EMBL" id="QMKO01001515">
    <property type="protein sequence ID" value="RTG89267.1"/>
    <property type="molecule type" value="Genomic_DNA"/>
</dbReference>
<comment type="caution">
    <text evidence="2">The sequence shown here is derived from an EMBL/GenBank/DDBJ whole genome shotgun (WGS) entry which is preliminary data.</text>
</comment>
<dbReference type="InterPro" id="IPR000998">
    <property type="entry name" value="MAM_dom"/>
</dbReference>
<gene>
    <name evidence="2" type="ORF">DC041_0009004</name>
</gene>
<name>A0A430QNR0_SCHBO</name>
<evidence type="ECO:0000313" key="2">
    <source>
        <dbReference type="EMBL" id="RTG89267.1"/>
    </source>
</evidence>
<dbReference type="PROSITE" id="PS50060">
    <property type="entry name" value="MAM_2"/>
    <property type="match status" value="1"/>
</dbReference>
<organism evidence="2 3">
    <name type="scientific">Schistosoma bovis</name>
    <name type="common">Blood fluke</name>
    <dbReference type="NCBI Taxonomy" id="6184"/>
    <lineage>
        <taxon>Eukaryota</taxon>
        <taxon>Metazoa</taxon>
        <taxon>Spiralia</taxon>
        <taxon>Lophotrochozoa</taxon>
        <taxon>Platyhelminthes</taxon>
        <taxon>Trematoda</taxon>
        <taxon>Digenea</taxon>
        <taxon>Strigeidida</taxon>
        <taxon>Schistosomatoidea</taxon>
        <taxon>Schistosomatidae</taxon>
        <taxon>Schistosoma</taxon>
    </lineage>
</organism>
<dbReference type="Proteomes" id="UP000290809">
    <property type="component" value="Unassembled WGS sequence"/>
</dbReference>
<dbReference type="AlphaFoldDB" id="A0A430QNR0"/>
<dbReference type="Gene3D" id="2.60.120.200">
    <property type="match status" value="1"/>
</dbReference>
<evidence type="ECO:0000313" key="3">
    <source>
        <dbReference type="Proteomes" id="UP000290809"/>
    </source>
</evidence>
<dbReference type="Pfam" id="PF00629">
    <property type="entry name" value="MAM"/>
    <property type="match status" value="1"/>
</dbReference>
<protein>
    <recommendedName>
        <fullName evidence="1">MAM domain-containing protein</fullName>
    </recommendedName>
</protein>
<feature type="domain" description="MAM" evidence="1">
    <location>
        <begin position="18"/>
        <end position="113"/>
    </location>
</feature>
<reference evidence="2 3" key="1">
    <citation type="journal article" date="2019" name="PLoS Pathog.">
        <title>Genome sequence of the bovine parasite Schistosoma bovis Tanzania.</title>
        <authorList>
            <person name="Oey H."/>
            <person name="Zakrzewski M."/>
            <person name="Gobert G."/>
            <person name="Gravermann K."/>
            <person name="Stoye J."/>
            <person name="Jones M."/>
            <person name="Mcmanus D."/>
            <person name="Krause L."/>
        </authorList>
    </citation>
    <scope>NUCLEOTIDE SEQUENCE [LARGE SCALE GENOMIC DNA]</scope>
    <source>
        <strain evidence="2 3">TAN1997</strain>
    </source>
</reference>